<reference evidence="2" key="1">
    <citation type="submission" date="2017-02" db="EMBL/GenBank/DDBJ databases">
        <authorList>
            <person name="Ge J."/>
            <person name="Han W."/>
            <person name="Gu J."/>
        </authorList>
    </citation>
    <scope>NUCLEOTIDE SEQUENCE [LARGE SCALE GENOMIC DNA]</scope>
</reference>
<sequence length="106" mass="11947">MTMAKMKLTLAPLPDFKLPVKFVLPDGNEQKIVFTVKHKKASEIQELYQKEGIKDPEFIMNVAVGWDLEEEFNEENAQLLVDYYPGAALALMGSYLSALAGQRVKN</sequence>
<evidence type="ECO:0000313" key="2">
    <source>
        <dbReference type="Proteomes" id="UP000222061"/>
    </source>
</evidence>
<evidence type="ECO:0000313" key="1">
    <source>
        <dbReference type="EMBL" id="ARB06638.1"/>
    </source>
</evidence>
<name>A0A1V0DZ05_9CAUD</name>
<gene>
    <name evidence="1" type="ORF">GJL01_13</name>
</gene>
<proteinExistence type="predicted"/>
<dbReference type="InterPro" id="IPR014859">
    <property type="entry name" value="Phage_TAC_4"/>
</dbReference>
<dbReference type="Proteomes" id="UP000222061">
    <property type="component" value="Genome"/>
</dbReference>
<accession>A0A1V0DZ05</accession>
<dbReference type="EMBL" id="KY657202">
    <property type="protein sequence ID" value="ARB06638.1"/>
    <property type="molecule type" value="Genomic_DNA"/>
</dbReference>
<protein>
    <submittedName>
        <fullName evidence="1">Putative tape measure chaperone protein</fullName>
    </submittedName>
</protein>
<dbReference type="Pfam" id="PF08748">
    <property type="entry name" value="Phage_TAC_4"/>
    <property type="match status" value="1"/>
</dbReference>
<organism evidence="1 2">
    <name type="scientific">Salmonella phage GJL01</name>
    <dbReference type="NCBI Taxonomy" id="1965464"/>
    <lineage>
        <taxon>Viruses</taxon>
        <taxon>Duplodnaviria</taxon>
        <taxon>Heunggongvirae</taxon>
        <taxon>Uroviricota</taxon>
        <taxon>Caudoviricetes</taxon>
        <taxon>Drexlerviridae</taxon>
        <taxon>Tempevirinae</taxon>
        <taxon>Tlsvirus</taxon>
        <taxon>Tlsvirus YSP2</taxon>
    </lineage>
</organism>